<evidence type="ECO:0000256" key="1">
    <source>
        <dbReference type="SAM" id="MobiDB-lite"/>
    </source>
</evidence>
<dbReference type="InterPro" id="IPR009003">
    <property type="entry name" value="Peptidase_S1_PA"/>
</dbReference>
<reference evidence="3" key="1">
    <citation type="journal article" date="2019" name="Int. J. Syst. Evol. Microbiol.">
        <title>The Global Catalogue of Microorganisms (GCM) 10K type strain sequencing project: providing services to taxonomists for standard genome sequencing and annotation.</title>
        <authorList>
            <consortium name="The Broad Institute Genomics Platform"/>
            <consortium name="The Broad Institute Genome Sequencing Center for Infectious Disease"/>
            <person name="Wu L."/>
            <person name="Ma J."/>
        </authorList>
    </citation>
    <scope>NUCLEOTIDE SEQUENCE [LARGE SCALE GENOMIC DNA]</scope>
    <source>
        <strain evidence="3">JCM 17388</strain>
    </source>
</reference>
<dbReference type="SUPFAM" id="SSF50494">
    <property type="entry name" value="Trypsin-like serine proteases"/>
    <property type="match status" value="1"/>
</dbReference>
<dbReference type="InterPro" id="IPR027417">
    <property type="entry name" value="P-loop_NTPase"/>
</dbReference>
<feature type="region of interest" description="Disordered" evidence="1">
    <location>
        <begin position="590"/>
        <end position="609"/>
    </location>
</feature>
<accession>A0ABP8AQX5</accession>
<proteinExistence type="predicted"/>
<dbReference type="RefSeq" id="WP_344917819.1">
    <property type="nucleotide sequence ID" value="NZ_BAABAQ010000003.1"/>
</dbReference>
<gene>
    <name evidence="2" type="ORF">GCM10022252_23580</name>
</gene>
<comment type="caution">
    <text evidence="2">The sequence shown here is derived from an EMBL/GenBank/DDBJ whole genome shotgun (WGS) entry which is preliminary data.</text>
</comment>
<evidence type="ECO:0000313" key="2">
    <source>
        <dbReference type="EMBL" id="GAA4188392.1"/>
    </source>
</evidence>
<sequence>MSPPTIRLEPLVSWPQTMTVGQEYLVTVDLRLAEPGDEWPYQEEEFAFSCMLDGGERIAVESVDDISVILHRFGGTYGPARFIVTALGDTGDHQLWLSLSTQRGATVRTDPLPVRITALASGEEDRHLDLRTVPEKPRQERLSGEEGSWVAAIHLEGDPVPVSAGVLVDDGRVLTCAHALLAGSPPTGRLWITFPRANRPAHRYGASVAPRTEARLEISRSDLAVLVLREAPPPEVLPAPVRLNDVDDLVGRRWSAAGLPDREGRSVVVKGVIDPAPAHGNVTLTADPGHRLDPGLSGAAVWSPGYGAVIGMVLWADGPGSGVAITMREVDALLPGRLREGREGRPDVLDRDRLAPVRAALPPDHGAGSPDDPPDDQAARDAAPRRKRADVILAVEMSGRSEAVLRRRRLAAATIEELAARYPGEVNVAIVGYTYHDFSRGGDGHRPVVTGSWLEPAENALTSLANLTSTSERFPGAAPLEDALHYIDRHLPFGAPGRPVVLLVLARQPPHPARASRGTALPCPHRYDHQQLTGRLAERGVRLMTVIDDTPDRASPHLRRLGADHSVELQWTEPDALVDAMAIQHLAPARRPAGTPGTTPRYAPAPEPGRRVRRVGLLGPAGSGKTTFLAALNVALLLHDSGLSLLGANPAAADQLVTLTGALVQERRFPSPDTALDDTDLMILGSRSSRGFLGMGRRETGVRLHLGVMDTSGGPREDMTRWLTACDDLVYLFDPLREPESDDIYDFFLSTLPRLGRDLDATGRLPQRLAVCVTKFDDFKIMETAKRMGLLTTDPEDPFGFPRVVAEDAKELFQQLCRISADGNTDIVPNAIARFFHEDRTRYFVTSSIGFYAPRNGPFTMDDYQNLIPTGSGDEVRIRGEVRPINVLEPFLWLARP</sequence>
<feature type="region of interest" description="Disordered" evidence="1">
    <location>
        <begin position="359"/>
        <end position="385"/>
    </location>
</feature>
<evidence type="ECO:0008006" key="4">
    <source>
        <dbReference type="Google" id="ProtNLM"/>
    </source>
</evidence>
<protein>
    <recommendedName>
        <fullName evidence="4">AAA+ ATPase domain-containing protein</fullName>
    </recommendedName>
</protein>
<organism evidence="2 3">
    <name type="scientific">Streptosporangium oxazolinicum</name>
    <dbReference type="NCBI Taxonomy" id="909287"/>
    <lineage>
        <taxon>Bacteria</taxon>
        <taxon>Bacillati</taxon>
        <taxon>Actinomycetota</taxon>
        <taxon>Actinomycetes</taxon>
        <taxon>Streptosporangiales</taxon>
        <taxon>Streptosporangiaceae</taxon>
        <taxon>Streptosporangium</taxon>
    </lineage>
</organism>
<dbReference type="EMBL" id="BAABAQ010000003">
    <property type="protein sequence ID" value="GAA4188392.1"/>
    <property type="molecule type" value="Genomic_DNA"/>
</dbReference>
<dbReference type="Pfam" id="PF13365">
    <property type="entry name" value="Trypsin_2"/>
    <property type="match status" value="1"/>
</dbReference>
<dbReference type="SUPFAM" id="SSF52540">
    <property type="entry name" value="P-loop containing nucleoside triphosphate hydrolases"/>
    <property type="match status" value="1"/>
</dbReference>
<name>A0ABP8AQX5_9ACTN</name>
<dbReference type="Proteomes" id="UP001501251">
    <property type="component" value="Unassembled WGS sequence"/>
</dbReference>
<keyword evidence="3" id="KW-1185">Reference proteome</keyword>
<evidence type="ECO:0000313" key="3">
    <source>
        <dbReference type="Proteomes" id="UP001501251"/>
    </source>
</evidence>